<sequence length="327" mass="34638">MVDSKKQGINTKVKERWRMSSPSIIKGESRRPSPAIAAESGDSSQRQSSKPVPTGDGSSSDDEQTSTAAKAKATATSTSNDDVPFRSAVASQLAPSSQSGHHSPNYPEPTQASSLLPPPDFKPFFTLIEDPETGENHHPAVHYIFADDEPEFLTDATLMALDQQQHQHQHQHQHQQQEQTPTSQASEVEERFILLDLAEDGKTVLSTTSLSPNWQALKASVGKAPSLGQSEEEGSGGGNPMLTISGQEGSRGSSAGSGGEKGRRMKVGAAAAGGGGGTGEGRVEDLVRGFEERLLGFDEVLGENKEREGADFEKSSEQGEEGGAEMG</sequence>
<feature type="compositionally biased region" description="Acidic residues" evidence="1">
    <location>
        <begin position="318"/>
        <end position="327"/>
    </location>
</feature>
<gene>
    <name evidence="2" type="ORF">D0866_09053</name>
</gene>
<organism evidence="2 3">
    <name type="scientific">Hortaea werneckii</name>
    <name type="common">Black yeast</name>
    <name type="synonym">Cladosporium werneckii</name>
    <dbReference type="NCBI Taxonomy" id="91943"/>
    <lineage>
        <taxon>Eukaryota</taxon>
        <taxon>Fungi</taxon>
        <taxon>Dikarya</taxon>
        <taxon>Ascomycota</taxon>
        <taxon>Pezizomycotina</taxon>
        <taxon>Dothideomycetes</taxon>
        <taxon>Dothideomycetidae</taxon>
        <taxon>Mycosphaerellales</taxon>
        <taxon>Teratosphaeriaceae</taxon>
        <taxon>Hortaea</taxon>
    </lineage>
</organism>
<feature type="compositionally biased region" description="Low complexity" evidence="1">
    <location>
        <begin position="245"/>
        <end position="254"/>
    </location>
</feature>
<dbReference type="EMBL" id="QWIM01001034">
    <property type="protein sequence ID" value="RMY28948.1"/>
    <property type="molecule type" value="Genomic_DNA"/>
</dbReference>
<feature type="region of interest" description="Disordered" evidence="1">
    <location>
        <begin position="1"/>
        <end position="133"/>
    </location>
</feature>
<feature type="region of interest" description="Disordered" evidence="1">
    <location>
        <begin position="299"/>
        <end position="327"/>
    </location>
</feature>
<feature type="region of interest" description="Disordered" evidence="1">
    <location>
        <begin position="161"/>
        <end position="188"/>
    </location>
</feature>
<feature type="compositionally biased region" description="Basic and acidic residues" evidence="1">
    <location>
        <begin position="1"/>
        <end position="18"/>
    </location>
</feature>
<accession>A0A3M7ANE0</accession>
<feature type="compositionally biased region" description="Polar residues" evidence="1">
    <location>
        <begin position="41"/>
        <end position="51"/>
    </location>
</feature>
<evidence type="ECO:0000313" key="3">
    <source>
        <dbReference type="Proteomes" id="UP000276864"/>
    </source>
</evidence>
<reference evidence="2 3" key="1">
    <citation type="journal article" date="2018" name="BMC Genomics">
        <title>Genomic evidence for intraspecific hybridization in a clonal and extremely halotolerant yeast.</title>
        <authorList>
            <person name="Gostincar C."/>
            <person name="Stajich J.E."/>
            <person name="Zupancic J."/>
            <person name="Zalar P."/>
            <person name="Gunde-Cimerman N."/>
        </authorList>
    </citation>
    <scope>NUCLEOTIDE SEQUENCE [LARGE SCALE GENOMIC DNA]</scope>
    <source>
        <strain evidence="2 3">EXF-6651</strain>
    </source>
</reference>
<evidence type="ECO:0000313" key="2">
    <source>
        <dbReference type="EMBL" id="RMY28948.1"/>
    </source>
</evidence>
<proteinExistence type="predicted"/>
<feature type="compositionally biased region" description="Polar residues" evidence="1">
    <location>
        <begin position="89"/>
        <end position="114"/>
    </location>
</feature>
<protein>
    <submittedName>
        <fullName evidence="2">Uncharacterized protein</fullName>
    </submittedName>
</protein>
<feature type="region of interest" description="Disordered" evidence="1">
    <location>
        <begin position="221"/>
        <end position="284"/>
    </location>
</feature>
<feature type="compositionally biased region" description="Low complexity" evidence="1">
    <location>
        <begin position="65"/>
        <end position="79"/>
    </location>
</feature>
<dbReference type="AlphaFoldDB" id="A0A3M7ANE0"/>
<feature type="compositionally biased region" description="Gly residues" evidence="1">
    <location>
        <begin position="271"/>
        <end position="280"/>
    </location>
</feature>
<evidence type="ECO:0000256" key="1">
    <source>
        <dbReference type="SAM" id="MobiDB-lite"/>
    </source>
</evidence>
<feature type="compositionally biased region" description="Basic and acidic residues" evidence="1">
    <location>
        <begin position="299"/>
        <end position="317"/>
    </location>
</feature>
<dbReference type="VEuPathDB" id="FungiDB:BTJ68_12619"/>
<name>A0A3M7ANE0_HORWE</name>
<comment type="caution">
    <text evidence="2">The sequence shown here is derived from an EMBL/GenBank/DDBJ whole genome shotgun (WGS) entry which is preliminary data.</text>
</comment>
<dbReference type="Proteomes" id="UP000276864">
    <property type="component" value="Unassembled WGS sequence"/>
</dbReference>